<proteinExistence type="inferred from homology"/>
<keyword evidence="8" id="KW-1185">Reference proteome</keyword>
<dbReference type="EMBL" id="FPBV01000004">
    <property type="protein sequence ID" value="SFU59607.1"/>
    <property type="molecule type" value="Genomic_DNA"/>
</dbReference>
<dbReference type="InterPro" id="IPR014284">
    <property type="entry name" value="RNA_pol_sigma-70_dom"/>
</dbReference>
<accession>A0A1I7HFV6</accession>
<dbReference type="STRING" id="392015.SAMN05421543_104174"/>
<dbReference type="InterPro" id="IPR036388">
    <property type="entry name" value="WH-like_DNA-bd_sf"/>
</dbReference>
<dbReference type="AlphaFoldDB" id="A0A1I7HFV6"/>
<feature type="domain" description="RNA polymerase sigma-70 region 2" evidence="5">
    <location>
        <begin position="44"/>
        <end position="111"/>
    </location>
</feature>
<dbReference type="InterPro" id="IPR007627">
    <property type="entry name" value="RNA_pol_sigma70_r2"/>
</dbReference>
<dbReference type="InterPro" id="IPR013324">
    <property type="entry name" value="RNA_pol_sigma_r3/r4-like"/>
</dbReference>
<evidence type="ECO:0000256" key="3">
    <source>
        <dbReference type="ARBA" id="ARBA00023082"/>
    </source>
</evidence>
<dbReference type="Pfam" id="PF08281">
    <property type="entry name" value="Sigma70_r4_2"/>
    <property type="match status" value="1"/>
</dbReference>
<name>A0A1I7HFV6_9BACL</name>
<dbReference type="Gene3D" id="1.10.10.10">
    <property type="entry name" value="Winged helix-like DNA-binding domain superfamily/Winged helix DNA-binding domain"/>
    <property type="match status" value="1"/>
</dbReference>
<feature type="domain" description="RNA polymerase sigma factor 70 region 4 type 2" evidence="6">
    <location>
        <begin position="145"/>
        <end position="194"/>
    </location>
</feature>
<evidence type="ECO:0000313" key="7">
    <source>
        <dbReference type="EMBL" id="SFU59607.1"/>
    </source>
</evidence>
<protein>
    <submittedName>
        <fullName evidence="7">RNA polymerase sigma-70 factor, ECF subfamily</fullName>
    </submittedName>
</protein>
<sequence length="215" mass="24188">MIRIPRADQYGANAGREVCATAIHVEPELIQRLQAQDDTAFWELYGRTVTDVARLVHYLLENPSELEDVVQDIYVAVYRSLPQFDPARPFGPWLTGIVLRQVSAHRRRQWRLGKLKDALVRRAGAQVGGFEPDIAEDVTRSVECEALVQSIRSLPPKLKTVIVLHYLHDYTRGEIAEMLGIPPGTVASRLRLALGILRRKHGHRGSEGGVEEHGF</sequence>
<keyword evidence="4" id="KW-0804">Transcription</keyword>
<evidence type="ECO:0000313" key="8">
    <source>
        <dbReference type="Proteomes" id="UP000183508"/>
    </source>
</evidence>
<dbReference type="InterPro" id="IPR013249">
    <property type="entry name" value="RNA_pol_sigma70_r4_t2"/>
</dbReference>
<keyword evidence="3" id="KW-0731">Sigma factor</keyword>
<dbReference type="PANTHER" id="PTHR43133:SF60">
    <property type="entry name" value="RNA POLYMERASE SIGMA FACTOR SIGV"/>
    <property type="match status" value="1"/>
</dbReference>
<dbReference type="Pfam" id="PF04542">
    <property type="entry name" value="Sigma70_r2"/>
    <property type="match status" value="1"/>
</dbReference>
<dbReference type="GO" id="GO:0016987">
    <property type="term" value="F:sigma factor activity"/>
    <property type="evidence" value="ECO:0007669"/>
    <property type="project" value="UniProtKB-KW"/>
</dbReference>
<evidence type="ECO:0000256" key="4">
    <source>
        <dbReference type="ARBA" id="ARBA00023163"/>
    </source>
</evidence>
<dbReference type="PANTHER" id="PTHR43133">
    <property type="entry name" value="RNA POLYMERASE ECF-TYPE SIGMA FACTO"/>
    <property type="match status" value="1"/>
</dbReference>
<evidence type="ECO:0000259" key="6">
    <source>
        <dbReference type="Pfam" id="PF08281"/>
    </source>
</evidence>
<keyword evidence="2" id="KW-0805">Transcription regulation</keyword>
<dbReference type="Gene3D" id="1.10.1740.10">
    <property type="match status" value="1"/>
</dbReference>
<dbReference type="CDD" id="cd06171">
    <property type="entry name" value="Sigma70_r4"/>
    <property type="match status" value="1"/>
</dbReference>
<comment type="similarity">
    <text evidence="1">Belongs to the sigma-70 factor family. ECF subfamily.</text>
</comment>
<dbReference type="SUPFAM" id="SSF88946">
    <property type="entry name" value="Sigma2 domain of RNA polymerase sigma factors"/>
    <property type="match status" value="1"/>
</dbReference>
<dbReference type="Proteomes" id="UP000183508">
    <property type="component" value="Unassembled WGS sequence"/>
</dbReference>
<evidence type="ECO:0000256" key="2">
    <source>
        <dbReference type="ARBA" id="ARBA00023015"/>
    </source>
</evidence>
<dbReference type="SUPFAM" id="SSF88659">
    <property type="entry name" value="Sigma3 and sigma4 domains of RNA polymerase sigma factors"/>
    <property type="match status" value="1"/>
</dbReference>
<dbReference type="NCBIfam" id="TIGR02937">
    <property type="entry name" value="sigma70-ECF"/>
    <property type="match status" value="1"/>
</dbReference>
<dbReference type="GO" id="GO:0003677">
    <property type="term" value="F:DNA binding"/>
    <property type="evidence" value="ECO:0007669"/>
    <property type="project" value="InterPro"/>
</dbReference>
<organism evidence="7 8">
    <name type="scientific">Alicyclobacillus macrosporangiidus</name>
    <dbReference type="NCBI Taxonomy" id="392015"/>
    <lineage>
        <taxon>Bacteria</taxon>
        <taxon>Bacillati</taxon>
        <taxon>Bacillota</taxon>
        <taxon>Bacilli</taxon>
        <taxon>Bacillales</taxon>
        <taxon>Alicyclobacillaceae</taxon>
        <taxon>Alicyclobacillus</taxon>
    </lineage>
</organism>
<dbReference type="InterPro" id="IPR039425">
    <property type="entry name" value="RNA_pol_sigma-70-like"/>
</dbReference>
<evidence type="ECO:0000259" key="5">
    <source>
        <dbReference type="Pfam" id="PF04542"/>
    </source>
</evidence>
<evidence type="ECO:0000256" key="1">
    <source>
        <dbReference type="ARBA" id="ARBA00010641"/>
    </source>
</evidence>
<dbReference type="InterPro" id="IPR013325">
    <property type="entry name" value="RNA_pol_sigma_r2"/>
</dbReference>
<gene>
    <name evidence="7" type="ORF">SAMN05421543_104174</name>
</gene>
<dbReference type="GO" id="GO:0006352">
    <property type="term" value="P:DNA-templated transcription initiation"/>
    <property type="evidence" value="ECO:0007669"/>
    <property type="project" value="InterPro"/>
</dbReference>
<reference evidence="8" key="1">
    <citation type="submission" date="2016-10" db="EMBL/GenBank/DDBJ databases">
        <authorList>
            <person name="Varghese N."/>
        </authorList>
    </citation>
    <scope>NUCLEOTIDE SEQUENCE [LARGE SCALE GENOMIC DNA]</scope>
    <source>
        <strain evidence="8">DSM 17980</strain>
    </source>
</reference>